<protein>
    <submittedName>
        <fullName evidence="2">Uncharacterized protein</fullName>
    </submittedName>
</protein>
<evidence type="ECO:0000313" key="3">
    <source>
        <dbReference type="Proteomes" id="UP000094960"/>
    </source>
</evidence>
<dbReference type="RefSeq" id="WP_069779576.1">
    <property type="nucleotide sequence ID" value="NZ_CP017248.1"/>
</dbReference>
<dbReference type="Proteomes" id="UP000094960">
    <property type="component" value="Chromosome"/>
</dbReference>
<evidence type="ECO:0000256" key="1">
    <source>
        <dbReference type="SAM" id="MobiDB-lite"/>
    </source>
</evidence>
<proteinExistence type="predicted"/>
<dbReference type="AlphaFoldDB" id="A0A1D7YBJ5"/>
<organism evidence="2 3">
    <name type="scientific">Streptomyces fodineus</name>
    <dbReference type="NCBI Taxonomy" id="1904616"/>
    <lineage>
        <taxon>Bacteria</taxon>
        <taxon>Bacillati</taxon>
        <taxon>Actinomycetota</taxon>
        <taxon>Actinomycetes</taxon>
        <taxon>Kitasatosporales</taxon>
        <taxon>Streptomycetaceae</taxon>
        <taxon>Streptomyces</taxon>
    </lineage>
</organism>
<feature type="region of interest" description="Disordered" evidence="1">
    <location>
        <begin position="1"/>
        <end position="21"/>
    </location>
</feature>
<dbReference type="KEGG" id="spun:BFF78_19705"/>
<dbReference type="EMBL" id="CP017248">
    <property type="protein sequence ID" value="AOR32993.1"/>
    <property type="molecule type" value="Genomic_DNA"/>
</dbReference>
<gene>
    <name evidence="2" type="ORF">BFF78_19705</name>
</gene>
<accession>A0A1D7YBJ5</accession>
<sequence length="110" mass="11330">MKFDMGSTTLSQLGKSTVGSSDDLGTLIRLLIQAAEPLEGKFNGAGKAAFDTFKVHADEITADLNSSLGAILGGQSGMDTAFGSGDVELGDNAHQNMGMANFDAARFGAR</sequence>
<keyword evidence="3" id="KW-1185">Reference proteome</keyword>
<name>A0A1D7YBJ5_9ACTN</name>
<evidence type="ECO:0000313" key="2">
    <source>
        <dbReference type="EMBL" id="AOR32993.1"/>
    </source>
</evidence>
<reference evidence="3" key="1">
    <citation type="submission" date="2016-09" db="EMBL/GenBank/DDBJ databases">
        <title>Streptomyces puniciscabiei strain:TW1S1 Genome sequencing and assembly.</title>
        <authorList>
            <person name="Kim M.-K."/>
            <person name="Kim S.B."/>
        </authorList>
    </citation>
    <scope>NUCLEOTIDE SEQUENCE [LARGE SCALE GENOMIC DNA]</scope>
    <source>
        <strain evidence="3">TW1S1</strain>
    </source>
</reference>
<feature type="compositionally biased region" description="Polar residues" evidence="1">
    <location>
        <begin position="1"/>
        <end position="20"/>
    </location>
</feature>